<proteinExistence type="predicted"/>
<dbReference type="EMBL" id="MJAO01000053">
    <property type="protein sequence ID" value="OKB64206.1"/>
    <property type="molecule type" value="Genomic_DNA"/>
</dbReference>
<evidence type="ECO:0000259" key="4">
    <source>
        <dbReference type="PROSITE" id="PS50075"/>
    </source>
</evidence>
<name>A0A1Q4NTK3_SERMA</name>
<dbReference type="GO" id="GO:0044550">
    <property type="term" value="P:secondary metabolite biosynthetic process"/>
    <property type="evidence" value="ECO:0007669"/>
    <property type="project" value="TreeGrafter"/>
</dbReference>
<evidence type="ECO:0000313" key="6">
    <source>
        <dbReference type="Proteomes" id="UP000185770"/>
    </source>
</evidence>
<dbReference type="InterPro" id="IPR009081">
    <property type="entry name" value="PP-bd_ACP"/>
</dbReference>
<evidence type="ECO:0000256" key="2">
    <source>
        <dbReference type="ARBA" id="ARBA00022553"/>
    </source>
</evidence>
<reference evidence="5 6" key="1">
    <citation type="submission" date="2016-09" db="EMBL/GenBank/DDBJ databases">
        <title>Serratia marcescens MSU-97 and epiphytic antimycotic-producing bacteria.</title>
        <authorList>
            <person name="Matilla M.A."/>
        </authorList>
    </citation>
    <scope>NUCLEOTIDE SEQUENCE [LARGE SCALE GENOMIC DNA]</scope>
    <source>
        <strain evidence="5 6">MSU-97</strain>
    </source>
</reference>
<dbReference type="Gene3D" id="3.30.300.30">
    <property type="match status" value="1"/>
</dbReference>
<dbReference type="Gene3D" id="1.10.1200.10">
    <property type="entry name" value="ACP-like"/>
    <property type="match status" value="1"/>
</dbReference>
<evidence type="ECO:0000256" key="1">
    <source>
        <dbReference type="ARBA" id="ARBA00022450"/>
    </source>
</evidence>
<dbReference type="PROSITE" id="PS50075">
    <property type="entry name" value="CARRIER"/>
    <property type="match status" value="1"/>
</dbReference>
<dbReference type="Pfam" id="PF00550">
    <property type="entry name" value="PP-binding"/>
    <property type="match status" value="1"/>
</dbReference>
<feature type="domain" description="Carrier" evidence="4">
    <location>
        <begin position="82"/>
        <end position="157"/>
    </location>
</feature>
<comment type="caution">
    <text evidence="5">The sequence shown here is derived from an EMBL/GenBank/DDBJ whole genome shotgun (WGS) entry which is preliminary data.</text>
</comment>
<keyword evidence="1" id="KW-0596">Phosphopantetheine</keyword>
<evidence type="ECO:0000256" key="3">
    <source>
        <dbReference type="SAM" id="MobiDB-lite"/>
    </source>
</evidence>
<dbReference type="PANTHER" id="PTHR45527">
    <property type="entry name" value="NONRIBOSOMAL PEPTIDE SYNTHETASE"/>
    <property type="match status" value="1"/>
</dbReference>
<dbReference type="GO" id="GO:0005737">
    <property type="term" value="C:cytoplasm"/>
    <property type="evidence" value="ECO:0007669"/>
    <property type="project" value="TreeGrafter"/>
</dbReference>
<accession>A0A1Q4NTK3</accession>
<keyword evidence="2" id="KW-0597">Phosphoprotein</keyword>
<dbReference type="InterPro" id="IPR020806">
    <property type="entry name" value="PKS_PP-bd"/>
</dbReference>
<feature type="region of interest" description="Disordered" evidence="3">
    <location>
        <begin position="168"/>
        <end position="188"/>
    </location>
</feature>
<protein>
    <submittedName>
        <fullName evidence="5">Phosphopantetheine attachment site</fullName>
    </submittedName>
</protein>
<dbReference type="AlphaFoldDB" id="A0A1Q4NTK3"/>
<dbReference type="GO" id="GO:0043041">
    <property type="term" value="P:amino acid activation for nonribosomal peptide biosynthetic process"/>
    <property type="evidence" value="ECO:0007669"/>
    <property type="project" value="TreeGrafter"/>
</dbReference>
<dbReference type="GO" id="GO:0031177">
    <property type="term" value="F:phosphopantetheine binding"/>
    <property type="evidence" value="ECO:0007669"/>
    <property type="project" value="InterPro"/>
</dbReference>
<dbReference type="PANTHER" id="PTHR45527:SF1">
    <property type="entry name" value="FATTY ACID SYNTHASE"/>
    <property type="match status" value="1"/>
</dbReference>
<dbReference type="SUPFAM" id="SSF56801">
    <property type="entry name" value="Acetyl-CoA synthetase-like"/>
    <property type="match status" value="1"/>
</dbReference>
<dbReference type="Proteomes" id="UP000185770">
    <property type="component" value="Unassembled WGS sequence"/>
</dbReference>
<dbReference type="InterPro" id="IPR036736">
    <property type="entry name" value="ACP-like_sf"/>
</dbReference>
<dbReference type="SUPFAM" id="SSF47336">
    <property type="entry name" value="ACP-like"/>
    <property type="match status" value="1"/>
</dbReference>
<sequence length="188" mass="21189">MCHQGQLHAFITAAENEDVDDLLAHVRARLAAQLPYYLLPQHLFLLNVLPMTGNGKIDLAALAHEVTQRMSQPTPQETATLAHASPCEQQVAALWCEVLQRERIGLNDNFFEAGGGSIQIVLLHRRIEEIFKVTVPIAELFRLTTVKKIAGYLQATLDGAQVVNQTQQRDVSQSRAQQRLVRRHQRQR</sequence>
<dbReference type="SMART" id="SM00823">
    <property type="entry name" value="PKS_PP"/>
    <property type="match status" value="1"/>
</dbReference>
<dbReference type="InterPro" id="IPR045851">
    <property type="entry name" value="AMP-bd_C_sf"/>
</dbReference>
<gene>
    <name evidence="5" type="ORF">BHU62_23815</name>
</gene>
<evidence type="ECO:0000313" key="5">
    <source>
        <dbReference type="EMBL" id="OKB64206.1"/>
    </source>
</evidence>
<organism evidence="5 6">
    <name type="scientific">Serratia marcescens</name>
    <dbReference type="NCBI Taxonomy" id="615"/>
    <lineage>
        <taxon>Bacteria</taxon>
        <taxon>Pseudomonadati</taxon>
        <taxon>Pseudomonadota</taxon>
        <taxon>Gammaproteobacteria</taxon>
        <taxon>Enterobacterales</taxon>
        <taxon>Yersiniaceae</taxon>
        <taxon>Serratia</taxon>
    </lineage>
</organism>